<dbReference type="GO" id="GO:0000272">
    <property type="term" value="P:polysaccharide catabolic process"/>
    <property type="evidence" value="ECO:0007669"/>
    <property type="project" value="UniProtKB-KW"/>
</dbReference>
<dbReference type="AlphaFoldDB" id="A0A929WX17"/>
<accession>A0A929WX17</accession>
<gene>
    <name evidence="4" type="ORF">HXK09_09805</name>
</gene>
<protein>
    <submittedName>
        <fullName evidence="4">Fibronectin type III domain-containing protein</fullName>
    </submittedName>
</protein>
<dbReference type="Proteomes" id="UP000759246">
    <property type="component" value="Unassembled WGS sequence"/>
</dbReference>
<evidence type="ECO:0000256" key="2">
    <source>
        <dbReference type="ARBA" id="ARBA00023326"/>
    </source>
</evidence>
<keyword evidence="1" id="KW-0326">Glycosidase</keyword>
<evidence type="ECO:0000313" key="5">
    <source>
        <dbReference type="Proteomes" id="UP000759246"/>
    </source>
</evidence>
<dbReference type="SUPFAM" id="SSF49265">
    <property type="entry name" value="Fibronectin type III"/>
    <property type="match status" value="1"/>
</dbReference>
<comment type="caution">
    <text evidence="4">The sequence shown here is derived from an EMBL/GenBank/DDBJ whole genome shotgun (WGS) entry which is preliminary data.</text>
</comment>
<dbReference type="EMBL" id="JABZGF010000462">
    <property type="protein sequence ID" value="MBF0967408.1"/>
    <property type="molecule type" value="Genomic_DNA"/>
</dbReference>
<dbReference type="InterPro" id="IPR013783">
    <property type="entry name" value="Ig-like_fold"/>
</dbReference>
<organism evidence="4 5">
    <name type="scientific">Actinomyces bouchesdurhonensis</name>
    <dbReference type="NCBI Taxonomy" id="1852361"/>
    <lineage>
        <taxon>Bacteria</taxon>
        <taxon>Bacillati</taxon>
        <taxon>Actinomycetota</taxon>
        <taxon>Actinomycetes</taxon>
        <taxon>Actinomycetales</taxon>
        <taxon>Actinomycetaceae</taxon>
        <taxon>Actinomyces</taxon>
    </lineage>
</organism>
<dbReference type="InterPro" id="IPR003961">
    <property type="entry name" value="FN3_dom"/>
</dbReference>
<keyword evidence="2" id="KW-0624">Polysaccharide degradation</keyword>
<feature type="non-terminal residue" evidence="4">
    <location>
        <position position="1"/>
    </location>
</feature>
<dbReference type="CDD" id="cd00063">
    <property type="entry name" value="FN3"/>
    <property type="match status" value="1"/>
</dbReference>
<evidence type="ECO:0000259" key="3">
    <source>
        <dbReference type="PROSITE" id="PS50853"/>
    </source>
</evidence>
<keyword evidence="2" id="KW-0119">Carbohydrate metabolism</keyword>
<name>A0A929WX17_9ACTO</name>
<feature type="domain" description="Fibronectin type-III" evidence="3">
    <location>
        <begin position="1"/>
        <end position="42"/>
    </location>
</feature>
<evidence type="ECO:0000313" key="4">
    <source>
        <dbReference type="EMBL" id="MBF0967408.1"/>
    </source>
</evidence>
<sequence length="423" mass="45142">DQTSLTISDLDNGHVYTVRVRARNRNYTSEWSSFSQNVTPYGAPGAPTGVSATFSNGTAEVKWNAPSNTNGRSIEQYTVSAEGADPVKVDAPSTSTSFKLKHSEQQVSISVTAVNDTKDPGAHTSPAATTTVWAVDEVNAPTITSLEATGNSKEIAFKIEFQPGNGWSKSDVVDYQWTTDNWAHRDSLTRDGVHTVTSPALTDGVDATLQVKVAVRKSGTDKTSEAVATGGTVSSFGPPTAPTVSCRPGGPEWVNCSWSNADSGGRSASLVLTGAENKTIELTREGHREFKPGEGGSAQLCIKAVQTSEKGTRESNPQCDRATAPSYARSYHGYQGGEGKCTYGPCGSGTHYMQGVELSGWPPNVAVRCSGTYGGQPDTWMAQRVDGNGNWRGIPDWDWGGKIGYLSATNSNDFDKWFTCRQQ</sequence>
<keyword evidence="1" id="KW-0378">Hydrolase</keyword>
<feature type="domain" description="Fibronectin type-III" evidence="3">
    <location>
        <begin position="43"/>
        <end position="134"/>
    </location>
</feature>
<proteinExistence type="predicted"/>
<dbReference type="GO" id="GO:0016798">
    <property type="term" value="F:hydrolase activity, acting on glycosyl bonds"/>
    <property type="evidence" value="ECO:0007669"/>
    <property type="project" value="UniProtKB-KW"/>
</dbReference>
<evidence type="ECO:0000256" key="1">
    <source>
        <dbReference type="ARBA" id="ARBA00023295"/>
    </source>
</evidence>
<dbReference type="Gene3D" id="2.60.40.10">
    <property type="entry name" value="Immunoglobulins"/>
    <property type="match status" value="2"/>
</dbReference>
<dbReference type="InterPro" id="IPR036116">
    <property type="entry name" value="FN3_sf"/>
</dbReference>
<dbReference type="PROSITE" id="PS50853">
    <property type="entry name" value="FN3"/>
    <property type="match status" value="2"/>
</dbReference>
<reference evidence="4" key="1">
    <citation type="submission" date="2020-04" db="EMBL/GenBank/DDBJ databases">
        <title>Deep metagenomics examines the oral microbiome during advanced dental caries in children, revealing novel taxa and co-occurrences with host molecules.</title>
        <authorList>
            <person name="Baker J.L."/>
            <person name="Morton J.T."/>
            <person name="Dinis M."/>
            <person name="Alvarez R."/>
            <person name="Tran N.C."/>
            <person name="Knight R."/>
            <person name="Edlund A."/>
        </authorList>
    </citation>
    <scope>NUCLEOTIDE SEQUENCE</scope>
    <source>
        <strain evidence="4">JCVI_30_bin.13</strain>
    </source>
</reference>